<dbReference type="Pfam" id="PF02518">
    <property type="entry name" value="HATPase_c"/>
    <property type="match status" value="1"/>
</dbReference>
<comment type="catalytic activity">
    <reaction evidence="1">
        <text>ATP + protein L-histidine = ADP + protein N-phospho-L-histidine.</text>
        <dbReference type="EC" id="2.7.13.3"/>
    </reaction>
</comment>
<evidence type="ECO:0000256" key="2">
    <source>
        <dbReference type="ARBA" id="ARBA00012438"/>
    </source>
</evidence>
<evidence type="ECO:0000313" key="6">
    <source>
        <dbReference type="Proteomes" id="UP000033203"/>
    </source>
</evidence>
<dbReference type="InterPro" id="IPR004358">
    <property type="entry name" value="Sig_transdc_His_kin-like_C"/>
</dbReference>
<proteinExistence type="predicted"/>
<keyword evidence="3" id="KW-0472">Membrane</keyword>
<evidence type="ECO:0000313" key="5">
    <source>
        <dbReference type="EMBL" id="KIU30224.1"/>
    </source>
</evidence>
<reference evidence="5 6" key="1">
    <citation type="submission" date="2015-01" db="EMBL/GenBank/DDBJ databases">
        <title>Genome of Sphingomonas taxi strain 30a.</title>
        <authorList>
            <person name="Eevers N."/>
            <person name="Van Hamme J."/>
            <person name="Bottos E."/>
            <person name="Weyens N."/>
            <person name="Vangronsveld J."/>
        </authorList>
    </citation>
    <scope>NUCLEOTIDE SEQUENCE [LARGE SCALE GENOMIC DNA]</scope>
    <source>
        <strain evidence="5 6">30a</strain>
    </source>
</reference>
<dbReference type="PANTHER" id="PTHR43065">
    <property type="entry name" value="SENSOR HISTIDINE KINASE"/>
    <property type="match status" value="1"/>
</dbReference>
<keyword evidence="5" id="KW-0418">Kinase</keyword>
<name>A0A0D1L113_9SPHN</name>
<keyword evidence="3" id="KW-1133">Transmembrane helix</keyword>
<feature type="domain" description="Histidine kinase" evidence="4">
    <location>
        <begin position="170"/>
        <end position="375"/>
    </location>
</feature>
<evidence type="ECO:0000256" key="3">
    <source>
        <dbReference type="SAM" id="Phobius"/>
    </source>
</evidence>
<feature type="transmembrane region" description="Helical" evidence="3">
    <location>
        <begin position="36"/>
        <end position="54"/>
    </location>
</feature>
<organism evidence="5 6">
    <name type="scientific">Sphingomonas melonis</name>
    <dbReference type="NCBI Taxonomy" id="152682"/>
    <lineage>
        <taxon>Bacteria</taxon>
        <taxon>Pseudomonadati</taxon>
        <taxon>Pseudomonadota</taxon>
        <taxon>Alphaproteobacteria</taxon>
        <taxon>Sphingomonadales</taxon>
        <taxon>Sphingomonadaceae</taxon>
        <taxon>Sphingomonas</taxon>
    </lineage>
</organism>
<dbReference type="Proteomes" id="UP000033203">
    <property type="component" value="Unassembled WGS sequence"/>
</dbReference>
<gene>
    <name evidence="5" type="ORF">SR41_00935</name>
</gene>
<dbReference type="SUPFAM" id="SSF55874">
    <property type="entry name" value="ATPase domain of HSP90 chaperone/DNA topoisomerase II/histidine kinase"/>
    <property type="match status" value="1"/>
</dbReference>
<evidence type="ECO:0000256" key="1">
    <source>
        <dbReference type="ARBA" id="ARBA00000085"/>
    </source>
</evidence>
<dbReference type="InterPro" id="IPR005467">
    <property type="entry name" value="His_kinase_dom"/>
</dbReference>
<dbReference type="EC" id="2.7.13.3" evidence="2"/>
<dbReference type="Gene3D" id="3.30.565.10">
    <property type="entry name" value="Histidine kinase-like ATPase, C-terminal domain"/>
    <property type="match status" value="1"/>
</dbReference>
<accession>A0A0D1L113</accession>
<dbReference type="InterPro" id="IPR003594">
    <property type="entry name" value="HATPase_dom"/>
</dbReference>
<keyword evidence="3" id="KW-0812">Transmembrane</keyword>
<keyword evidence="5" id="KW-0808">Transferase</keyword>
<dbReference type="GO" id="GO:0004673">
    <property type="term" value="F:protein histidine kinase activity"/>
    <property type="evidence" value="ECO:0007669"/>
    <property type="project" value="UniProtKB-EC"/>
</dbReference>
<dbReference type="SMART" id="SM00387">
    <property type="entry name" value="HATPase_c"/>
    <property type="match status" value="1"/>
</dbReference>
<comment type="caution">
    <text evidence="5">The sequence shown here is derived from an EMBL/GenBank/DDBJ whole genome shotgun (WGS) entry which is preliminary data.</text>
</comment>
<sequence length="375" mass="39616">MVSRRGPSPIALSLGLVVAGIVAALAWQQGTWGLGAGAALVALWLAALNWWLVARPRDVVRPDPARTDDADGLVLRLLLDAAPTPLLAIDATAARALNRAARRLFATDDRILPVPPALTDATATHLRHEGRGWRIDRVRVANGQDVAALIDIEQEERAAEARASAEMIQVLGHELLNGLAPIASLAESGAVAVARPEVDVALLREILDTLARRAEGLQRFTEAYRAIARLPEPTRRAVPVGELADDLARLFATRWPAVALSVAADADAWTLDRDQIVQAVWALLQNAAEAATAAHAAGAQVALRITADDTLAIEIEDNGAGVPADAAARIFRPFHTTKADGTGVGLSLARQIALAHGGTLALAPDAPTRFRLTIP</sequence>
<evidence type="ECO:0000259" key="4">
    <source>
        <dbReference type="PROSITE" id="PS50109"/>
    </source>
</evidence>
<protein>
    <recommendedName>
        <fullName evidence="2">histidine kinase</fullName>
        <ecNumber evidence="2">2.7.13.3</ecNumber>
    </recommendedName>
</protein>
<dbReference type="PRINTS" id="PR00344">
    <property type="entry name" value="BCTRLSENSOR"/>
</dbReference>
<dbReference type="PROSITE" id="PS50109">
    <property type="entry name" value="HIS_KIN"/>
    <property type="match status" value="1"/>
</dbReference>
<dbReference type="InterPro" id="IPR036890">
    <property type="entry name" value="HATPase_C_sf"/>
</dbReference>
<dbReference type="EMBL" id="JXTP01000006">
    <property type="protein sequence ID" value="KIU30224.1"/>
    <property type="molecule type" value="Genomic_DNA"/>
</dbReference>
<dbReference type="AlphaFoldDB" id="A0A0D1L113"/>
<dbReference type="PANTHER" id="PTHR43065:SF51">
    <property type="entry name" value="HISTIDINE KINASE"/>
    <property type="match status" value="1"/>
</dbReference>
<dbReference type="PATRIC" id="fig|1549858.7.peg.3808"/>